<evidence type="ECO:0000313" key="1">
    <source>
        <dbReference type="EMBL" id="MBE4750516.1"/>
    </source>
</evidence>
<keyword evidence="2" id="KW-1185">Reference proteome</keyword>
<sequence>MGIAERQRRNATLLPETFMRRATCLALAVLATACGDNSLTQGEINDATARVERVAASAHVVRGALEVLGLMPVYSCGEPRRSFLNRAVEGLSATVSCATATVSPVDDVTDAVVVKFADGGCSVHGLRLTGQAVLEYRGGEDLMEMHADLRDMTVDGQPLQAKVGYGTCSDETRLFADVEGNVPGRAGHSFHVVSNVGKREGLPIIGGTSLVFDGPGELTGPSGTDRLTFTALEYEVGNYLPKEGTALLETSEGRTLKIHFQPVLWRVGKAEITVDDKDPVTVPVLR</sequence>
<accession>A0ABR9PRG7</accession>
<evidence type="ECO:0008006" key="3">
    <source>
        <dbReference type="Google" id="ProtNLM"/>
    </source>
</evidence>
<organism evidence="1 2">
    <name type="scientific">Corallococcus soli</name>
    <dbReference type="NCBI Taxonomy" id="2710757"/>
    <lineage>
        <taxon>Bacteria</taxon>
        <taxon>Pseudomonadati</taxon>
        <taxon>Myxococcota</taxon>
        <taxon>Myxococcia</taxon>
        <taxon>Myxococcales</taxon>
        <taxon>Cystobacterineae</taxon>
        <taxon>Myxococcaceae</taxon>
        <taxon>Corallococcus</taxon>
    </lineage>
</organism>
<evidence type="ECO:0000313" key="2">
    <source>
        <dbReference type="Proteomes" id="UP001516472"/>
    </source>
</evidence>
<dbReference type="EMBL" id="JAAIYO010000005">
    <property type="protein sequence ID" value="MBE4750516.1"/>
    <property type="molecule type" value="Genomic_DNA"/>
</dbReference>
<protein>
    <recommendedName>
        <fullName evidence="3">Lipoprotein</fullName>
    </recommendedName>
</protein>
<comment type="caution">
    <text evidence="1">The sequence shown here is derived from an EMBL/GenBank/DDBJ whole genome shotgun (WGS) entry which is preliminary data.</text>
</comment>
<dbReference type="Proteomes" id="UP001516472">
    <property type="component" value="Unassembled WGS sequence"/>
</dbReference>
<gene>
    <name evidence="1" type="ORF">G4177_20310</name>
</gene>
<reference evidence="1 2" key="1">
    <citation type="submission" date="2020-02" db="EMBL/GenBank/DDBJ databases">
        <authorList>
            <person name="Babadi Z.K."/>
            <person name="Risdian C."/>
            <person name="Ebrahimipour G.H."/>
            <person name="Wink J."/>
        </authorList>
    </citation>
    <scope>NUCLEOTIDE SEQUENCE [LARGE SCALE GENOMIC DNA]</scope>
    <source>
        <strain evidence="1 2">ZKHCc1 1396</strain>
    </source>
</reference>
<proteinExistence type="predicted"/>
<dbReference type="PROSITE" id="PS51257">
    <property type="entry name" value="PROKAR_LIPOPROTEIN"/>
    <property type="match status" value="1"/>
</dbReference>
<name>A0ABR9PRG7_9BACT</name>